<comment type="caution">
    <text evidence="2">The sequence shown here is derived from an EMBL/GenBank/DDBJ whole genome shotgun (WGS) entry which is preliminary data.</text>
</comment>
<evidence type="ECO:0000313" key="3">
    <source>
        <dbReference type="Proteomes" id="UP000620156"/>
    </source>
</evidence>
<keyword evidence="1" id="KW-0812">Transmembrane</keyword>
<dbReference type="RefSeq" id="WP_189217659.1">
    <property type="nucleotide sequence ID" value="NZ_BMQK01000006.1"/>
</dbReference>
<protein>
    <submittedName>
        <fullName evidence="2">Uncharacterized protein</fullName>
    </submittedName>
</protein>
<dbReference type="Proteomes" id="UP000620156">
    <property type="component" value="Unassembled WGS sequence"/>
</dbReference>
<organism evidence="2 3">
    <name type="scientific">Streptomyces ruber</name>
    <dbReference type="NCBI Taxonomy" id="83378"/>
    <lineage>
        <taxon>Bacteria</taxon>
        <taxon>Bacillati</taxon>
        <taxon>Actinomycetota</taxon>
        <taxon>Actinomycetes</taxon>
        <taxon>Kitasatosporales</taxon>
        <taxon>Streptomycetaceae</taxon>
        <taxon>Streptomyces</taxon>
    </lineage>
</organism>
<dbReference type="AlphaFoldDB" id="A0A918ESB3"/>
<proteinExistence type="predicted"/>
<feature type="transmembrane region" description="Helical" evidence="1">
    <location>
        <begin position="61"/>
        <end position="85"/>
    </location>
</feature>
<gene>
    <name evidence="2" type="ORF">GCM10010145_33970</name>
</gene>
<dbReference type="EMBL" id="BMQK01000006">
    <property type="protein sequence ID" value="GGQ61025.1"/>
    <property type="molecule type" value="Genomic_DNA"/>
</dbReference>
<reference evidence="2" key="1">
    <citation type="journal article" date="2014" name="Int. J. Syst. Evol. Microbiol.">
        <title>Complete genome sequence of Corynebacterium casei LMG S-19264T (=DSM 44701T), isolated from a smear-ripened cheese.</title>
        <authorList>
            <consortium name="US DOE Joint Genome Institute (JGI-PGF)"/>
            <person name="Walter F."/>
            <person name="Albersmeier A."/>
            <person name="Kalinowski J."/>
            <person name="Ruckert C."/>
        </authorList>
    </citation>
    <scope>NUCLEOTIDE SEQUENCE</scope>
    <source>
        <strain evidence="2">JCM 3131</strain>
    </source>
</reference>
<name>A0A918ESB3_9ACTN</name>
<evidence type="ECO:0000256" key="1">
    <source>
        <dbReference type="SAM" id="Phobius"/>
    </source>
</evidence>
<reference evidence="2" key="2">
    <citation type="submission" date="2020-09" db="EMBL/GenBank/DDBJ databases">
        <authorList>
            <person name="Sun Q."/>
            <person name="Ohkuma M."/>
        </authorList>
    </citation>
    <scope>NUCLEOTIDE SEQUENCE</scope>
    <source>
        <strain evidence="2">JCM 3131</strain>
    </source>
</reference>
<accession>A0A918ESB3</accession>
<keyword evidence="3" id="KW-1185">Reference proteome</keyword>
<keyword evidence="1" id="KW-1133">Transmembrane helix</keyword>
<evidence type="ECO:0000313" key="2">
    <source>
        <dbReference type="EMBL" id="GGQ61025.1"/>
    </source>
</evidence>
<sequence length="104" mass="11095">MGDVLKRRSVLGRLAIAALCLTVLAMASWFMSELVSADFPRQPVWDLGSAGPWVASYAHAITAGSWAAARACLVVAGLILTWNLASQVMGAVRKSIRRGNRPVS</sequence>
<keyword evidence="1" id="KW-0472">Membrane</keyword>